<protein>
    <submittedName>
        <fullName evidence="1">Uncharacterized protein</fullName>
    </submittedName>
</protein>
<reference evidence="1 2" key="1">
    <citation type="submission" date="2024-02" db="EMBL/GenBank/DDBJ databases">
        <title>High-quality chromosome-scale genome assembly of Pensacola bahiagrass (Paspalum notatum Flugge var. saurae).</title>
        <authorList>
            <person name="Vega J.M."/>
            <person name="Podio M."/>
            <person name="Orjuela J."/>
            <person name="Siena L.A."/>
            <person name="Pessino S.C."/>
            <person name="Combes M.C."/>
            <person name="Mariac C."/>
            <person name="Albertini E."/>
            <person name="Pupilli F."/>
            <person name="Ortiz J.P.A."/>
            <person name="Leblanc O."/>
        </authorList>
    </citation>
    <scope>NUCLEOTIDE SEQUENCE [LARGE SCALE GENOMIC DNA]</scope>
    <source>
        <strain evidence="1">R1</strain>
        <tissue evidence="1">Leaf</tissue>
    </source>
</reference>
<dbReference type="EMBL" id="CP144745">
    <property type="protein sequence ID" value="WVZ53312.1"/>
    <property type="molecule type" value="Genomic_DNA"/>
</dbReference>
<organism evidence="1 2">
    <name type="scientific">Paspalum notatum var. saurae</name>
    <dbReference type="NCBI Taxonomy" id="547442"/>
    <lineage>
        <taxon>Eukaryota</taxon>
        <taxon>Viridiplantae</taxon>
        <taxon>Streptophyta</taxon>
        <taxon>Embryophyta</taxon>
        <taxon>Tracheophyta</taxon>
        <taxon>Spermatophyta</taxon>
        <taxon>Magnoliopsida</taxon>
        <taxon>Liliopsida</taxon>
        <taxon>Poales</taxon>
        <taxon>Poaceae</taxon>
        <taxon>PACMAD clade</taxon>
        <taxon>Panicoideae</taxon>
        <taxon>Andropogonodae</taxon>
        <taxon>Paspaleae</taxon>
        <taxon>Paspalinae</taxon>
        <taxon>Paspalum</taxon>
    </lineage>
</organism>
<dbReference type="Proteomes" id="UP001341281">
    <property type="component" value="Chromosome 01"/>
</dbReference>
<accession>A0AAQ3SIX6</accession>
<keyword evidence="2" id="KW-1185">Reference proteome</keyword>
<evidence type="ECO:0000313" key="2">
    <source>
        <dbReference type="Proteomes" id="UP001341281"/>
    </source>
</evidence>
<dbReference type="AlphaFoldDB" id="A0AAQ3SIX6"/>
<gene>
    <name evidence="1" type="ORF">U9M48_004277</name>
</gene>
<name>A0AAQ3SIX6_PASNO</name>
<proteinExistence type="predicted"/>
<sequence>MGEALNWKTPLFGLEFAFRCGPKTEFRSGKPEFRSGMVNPAMDSPLAFFTWSSNIVFYRNK</sequence>
<evidence type="ECO:0000313" key="1">
    <source>
        <dbReference type="EMBL" id="WVZ53312.1"/>
    </source>
</evidence>